<dbReference type="AlphaFoldDB" id="A0A484HLC4"/>
<dbReference type="GO" id="GO:0002953">
    <property type="term" value="F:5'-deoxynucleotidase activity"/>
    <property type="evidence" value="ECO:0007669"/>
    <property type="project" value="InterPro"/>
</dbReference>
<dbReference type="PANTHER" id="PTHR11845:SF13">
    <property type="entry name" value="5'-DEOXYNUCLEOTIDASE HDDC2"/>
    <property type="match status" value="1"/>
</dbReference>
<sequence>MMTDTRLRQQLDFILEMDRLKHVIRQSYLLGPGRRENSAEHSWHTALMAIVLAEHADEGVDPGRAAKMLLLHDIVEIDAGDTYCYDEEGAVSKGERENRAAERIFGLLPDDQAKAFREIWEEFEARRTPDAKFAAALDRLMPVLHNFHTRGKSWREHGISREQVLGRTGHVREISQSLWGLIESIVDDSVSKGYLKD</sequence>
<keyword evidence="2 4" id="KW-0378">Hydrolase</keyword>
<evidence type="ECO:0000256" key="1">
    <source>
        <dbReference type="ARBA" id="ARBA00022723"/>
    </source>
</evidence>
<dbReference type="SUPFAM" id="SSF109604">
    <property type="entry name" value="HD-domain/PDEase-like"/>
    <property type="match status" value="1"/>
</dbReference>
<dbReference type="InterPro" id="IPR006674">
    <property type="entry name" value="HD_domain"/>
</dbReference>
<protein>
    <submittedName>
        <fullName evidence="4">Phosphohydrolase</fullName>
    </submittedName>
</protein>
<dbReference type="Pfam" id="PF13023">
    <property type="entry name" value="HD_3"/>
    <property type="match status" value="1"/>
</dbReference>
<dbReference type="EMBL" id="CAACVI010000012">
    <property type="protein sequence ID" value="VEN73693.1"/>
    <property type="molecule type" value="Genomic_DNA"/>
</dbReference>
<feature type="domain" description="HD" evidence="3">
    <location>
        <begin position="17"/>
        <end position="179"/>
    </location>
</feature>
<dbReference type="GO" id="GO:0046872">
    <property type="term" value="F:metal ion binding"/>
    <property type="evidence" value="ECO:0007669"/>
    <property type="project" value="UniProtKB-KW"/>
</dbReference>
<evidence type="ECO:0000256" key="2">
    <source>
        <dbReference type="ARBA" id="ARBA00022801"/>
    </source>
</evidence>
<gene>
    <name evidence="4" type="ORF">EPICR_20160</name>
</gene>
<dbReference type="GO" id="GO:0005737">
    <property type="term" value="C:cytoplasm"/>
    <property type="evidence" value="ECO:0007669"/>
    <property type="project" value="TreeGrafter"/>
</dbReference>
<evidence type="ECO:0000259" key="3">
    <source>
        <dbReference type="Pfam" id="PF13023"/>
    </source>
</evidence>
<evidence type="ECO:0000313" key="4">
    <source>
        <dbReference type="EMBL" id="VEN73693.1"/>
    </source>
</evidence>
<dbReference type="PANTHER" id="PTHR11845">
    <property type="entry name" value="5'-DEOXYNUCLEOTIDASE HDDC2"/>
    <property type="match status" value="1"/>
</dbReference>
<dbReference type="Gene3D" id="1.10.3210.10">
    <property type="entry name" value="Hypothetical protein af1432"/>
    <property type="match status" value="1"/>
</dbReference>
<reference evidence="4" key="1">
    <citation type="submission" date="2019-01" db="EMBL/GenBank/DDBJ databases">
        <authorList>
            <consortium name="Genoscope - CEA"/>
            <person name="William W."/>
        </authorList>
    </citation>
    <scope>NUCLEOTIDE SEQUENCE</scope>
    <source>
        <strain evidence="4">CR-1</strain>
    </source>
</reference>
<dbReference type="InterPro" id="IPR039356">
    <property type="entry name" value="YfbR/HDDC2"/>
</dbReference>
<organism evidence="4">
    <name type="scientific">uncultured Desulfobacteraceae bacterium</name>
    <dbReference type="NCBI Taxonomy" id="218296"/>
    <lineage>
        <taxon>Bacteria</taxon>
        <taxon>Pseudomonadati</taxon>
        <taxon>Thermodesulfobacteriota</taxon>
        <taxon>Desulfobacteria</taxon>
        <taxon>Desulfobacterales</taxon>
        <taxon>Desulfobacteraceae</taxon>
        <taxon>environmental samples</taxon>
    </lineage>
</organism>
<accession>A0A484HLC4</accession>
<name>A0A484HLC4_9BACT</name>
<proteinExistence type="predicted"/>
<keyword evidence="1" id="KW-0479">Metal-binding</keyword>